<dbReference type="OrthoDB" id="2251269at2759"/>
<dbReference type="EMBL" id="JAEPRC010000424">
    <property type="protein sequence ID" value="KAG2197547.1"/>
    <property type="molecule type" value="Genomic_DNA"/>
</dbReference>
<evidence type="ECO:0000256" key="2">
    <source>
        <dbReference type="SAM" id="Phobius"/>
    </source>
</evidence>
<accession>A0A8H7QSE3</accession>
<comment type="caution">
    <text evidence="3">The sequence shown here is derived from an EMBL/GenBank/DDBJ whole genome shotgun (WGS) entry which is preliminary data.</text>
</comment>
<keyword evidence="4" id="KW-1185">Reference proteome</keyword>
<keyword evidence="2" id="KW-0472">Membrane</keyword>
<sequence length="210" mass="23893">LDQVVIKDINTKELDIATGELARKPATTSSKIYRDFLKSILTTKVHLNAALKRMPYITQVNIKNVVIPMIQVTGLCCIVYVMNVINKKVYSLQRLCTFYYPSTEREVKNGAIKTLLDGFASVEVMVKIIEAMITEFIKKPCNAMPNIKRGVRKNANNKTIDIDEYISAVHTCSNEDEEDGEDEDEECSEDSYNEEEQFCYYNAPINSNQL</sequence>
<feature type="transmembrane region" description="Helical" evidence="2">
    <location>
        <begin position="65"/>
        <end position="85"/>
    </location>
</feature>
<evidence type="ECO:0000313" key="4">
    <source>
        <dbReference type="Proteomes" id="UP000650833"/>
    </source>
</evidence>
<evidence type="ECO:0000256" key="1">
    <source>
        <dbReference type="SAM" id="MobiDB-lite"/>
    </source>
</evidence>
<dbReference type="AlphaFoldDB" id="A0A8H7QSE3"/>
<evidence type="ECO:0000313" key="3">
    <source>
        <dbReference type="EMBL" id="KAG2197547.1"/>
    </source>
</evidence>
<proteinExistence type="predicted"/>
<protein>
    <submittedName>
        <fullName evidence="3">Uncharacterized protein</fullName>
    </submittedName>
</protein>
<keyword evidence="2" id="KW-0812">Transmembrane</keyword>
<feature type="compositionally biased region" description="Acidic residues" evidence="1">
    <location>
        <begin position="174"/>
        <end position="193"/>
    </location>
</feature>
<reference evidence="3" key="1">
    <citation type="submission" date="2020-12" db="EMBL/GenBank/DDBJ databases">
        <title>Metabolic potential, ecology and presence of endohyphal bacteria is reflected in genomic diversity of Mucoromycotina.</title>
        <authorList>
            <person name="Muszewska A."/>
            <person name="Okrasinska A."/>
            <person name="Steczkiewicz K."/>
            <person name="Drgas O."/>
            <person name="Orlowska M."/>
            <person name="Perlinska-Lenart U."/>
            <person name="Aleksandrzak-Piekarczyk T."/>
            <person name="Szatraj K."/>
            <person name="Zielenkiewicz U."/>
            <person name="Pilsyk S."/>
            <person name="Malc E."/>
            <person name="Mieczkowski P."/>
            <person name="Kruszewska J.S."/>
            <person name="Biernat P."/>
            <person name="Pawlowska J."/>
        </authorList>
    </citation>
    <scope>NUCLEOTIDE SEQUENCE</scope>
    <source>
        <strain evidence="3">CBS 226.32</strain>
    </source>
</reference>
<organism evidence="3 4">
    <name type="scientific">Mucor plumbeus</name>
    <dbReference type="NCBI Taxonomy" id="97098"/>
    <lineage>
        <taxon>Eukaryota</taxon>
        <taxon>Fungi</taxon>
        <taxon>Fungi incertae sedis</taxon>
        <taxon>Mucoromycota</taxon>
        <taxon>Mucoromycotina</taxon>
        <taxon>Mucoromycetes</taxon>
        <taxon>Mucorales</taxon>
        <taxon>Mucorineae</taxon>
        <taxon>Mucoraceae</taxon>
        <taxon>Mucor</taxon>
    </lineage>
</organism>
<keyword evidence="2" id="KW-1133">Transmembrane helix</keyword>
<gene>
    <name evidence="3" type="ORF">INT46_009477</name>
</gene>
<feature type="non-terminal residue" evidence="3">
    <location>
        <position position="1"/>
    </location>
</feature>
<dbReference type="Proteomes" id="UP000650833">
    <property type="component" value="Unassembled WGS sequence"/>
</dbReference>
<feature type="region of interest" description="Disordered" evidence="1">
    <location>
        <begin position="173"/>
        <end position="193"/>
    </location>
</feature>
<name>A0A8H7QSE3_9FUNG</name>